<feature type="transmembrane region" description="Helical" evidence="5">
    <location>
        <begin position="112"/>
        <end position="129"/>
    </location>
</feature>
<reference evidence="7 8" key="1">
    <citation type="submission" date="2015-01" db="EMBL/GenBank/DDBJ databases">
        <title>The Genome Sequence of Exophiala xenobiotica CBS118157.</title>
        <authorList>
            <consortium name="The Broad Institute Genomics Platform"/>
            <person name="Cuomo C."/>
            <person name="de Hoog S."/>
            <person name="Gorbushina A."/>
            <person name="Stielow B."/>
            <person name="Teixiera M."/>
            <person name="Abouelleil A."/>
            <person name="Chapman S.B."/>
            <person name="Priest M."/>
            <person name="Young S.K."/>
            <person name="Wortman J."/>
            <person name="Nusbaum C."/>
            <person name="Birren B."/>
        </authorList>
    </citation>
    <scope>NUCLEOTIDE SEQUENCE [LARGE SCALE GENOMIC DNA]</scope>
    <source>
        <strain evidence="7 8">CBS 118157</strain>
    </source>
</reference>
<dbReference type="GO" id="GO:0022857">
    <property type="term" value="F:transmembrane transporter activity"/>
    <property type="evidence" value="ECO:0007669"/>
    <property type="project" value="InterPro"/>
</dbReference>
<dbReference type="InterPro" id="IPR020846">
    <property type="entry name" value="MFS_dom"/>
</dbReference>
<comment type="subcellular location">
    <subcellularLocation>
        <location evidence="1">Membrane</location>
        <topology evidence="1">Multi-pass membrane protein</topology>
    </subcellularLocation>
</comment>
<feature type="transmembrane region" description="Helical" evidence="5">
    <location>
        <begin position="430"/>
        <end position="454"/>
    </location>
</feature>
<dbReference type="GeneID" id="25323594"/>
<dbReference type="HOGENOM" id="CLU_008455_13_3_1"/>
<evidence type="ECO:0000313" key="8">
    <source>
        <dbReference type="Proteomes" id="UP000054342"/>
    </source>
</evidence>
<dbReference type="SUPFAM" id="SSF103473">
    <property type="entry name" value="MFS general substrate transporter"/>
    <property type="match status" value="1"/>
</dbReference>
<evidence type="ECO:0000256" key="2">
    <source>
        <dbReference type="ARBA" id="ARBA00022692"/>
    </source>
</evidence>
<evidence type="ECO:0000256" key="1">
    <source>
        <dbReference type="ARBA" id="ARBA00004141"/>
    </source>
</evidence>
<dbReference type="PANTHER" id="PTHR23502:SF50">
    <property type="entry name" value="TRANSPORTER, PUTATIVE (AFU_ORTHOLOGUE AFUA_5G00430)-RELATED"/>
    <property type="match status" value="1"/>
</dbReference>
<keyword evidence="4 5" id="KW-0472">Membrane</keyword>
<feature type="transmembrane region" description="Helical" evidence="5">
    <location>
        <begin position="466"/>
        <end position="489"/>
    </location>
</feature>
<keyword evidence="2 5" id="KW-0812">Transmembrane</keyword>
<evidence type="ECO:0000256" key="4">
    <source>
        <dbReference type="ARBA" id="ARBA00023136"/>
    </source>
</evidence>
<dbReference type="InterPro" id="IPR011701">
    <property type="entry name" value="MFS"/>
</dbReference>
<sequence>MAFDNRLPPGTQRLEDKAGSKILLAPQPNADPNQPLNWSGARKTLHMTILCLYALMVFAILCVAVPLWQDFNVQLGMSYAVLNDGYATNMATLSVGCIIFVPIALRVGRRPIYLVTSLIMLAAAIWQAEMHTVGDMIGSNAISGLAGAVNEAIFQVTVADLFFVHQRGTMNGIYLCLVIIGNYLGPVAAGYVAVNQDWRWVFWYCTIFMSIVTLAMFFFLEESKYTPRIMHGQEIVPSTQQENGVTKVSSTTKDRMSSISIDATEAANNQRRRLFEIDTTIPTDSYWKRHRLWSLEKTTTTGNRSYWMHFFQPFQMLYTFPAVAFCALQYGFLIAMLAVLAVTQATLYPFPPYNFSPIGIGNMNLPPAIGAILGSVFGGPINDWFIVQVAKRRGGIYEPETRLYLFLIPGLCMPLGLFMYGLTISKGMPWAINAVGAGFIGAAIGGCGDIALTYCQDCYQYILGDALTGVVFVRNIISTALVFAITPWIEGMGVYNMFVLLGCLSIAVALTVVPLIIWGRTWRAKLAGRYEYFVAKQY</sequence>
<dbReference type="GO" id="GO:0005886">
    <property type="term" value="C:plasma membrane"/>
    <property type="evidence" value="ECO:0007669"/>
    <property type="project" value="TreeGrafter"/>
</dbReference>
<dbReference type="RefSeq" id="XP_013322167.1">
    <property type="nucleotide sequence ID" value="XM_013466713.1"/>
</dbReference>
<evidence type="ECO:0000256" key="3">
    <source>
        <dbReference type="ARBA" id="ARBA00022989"/>
    </source>
</evidence>
<feature type="transmembrane region" description="Helical" evidence="5">
    <location>
        <begin position="317"/>
        <end position="343"/>
    </location>
</feature>
<feature type="transmembrane region" description="Helical" evidence="5">
    <location>
        <begin position="363"/>
        <end position="382"/>
    </location>
</feature>
<dbReference type="Gene3D" id="1.20.1250.20">
    <property type="entry name" value="MFS general substrate transporter like domains"/>
    <property type="match status" value="1"/>
</dbReference>
<dbReference type="EMBL" id="KN847317">
    <property type="protein sequence ID" value="KIW61583.1"/>
    <property type="molecule type" value="Genomic_DNA"/>
</dbReference>
<protein>
    <recommendedName>
        <fullName evidence="6">Major facilitator superfamily (MFS) profile domain-containing protein</fullName>
    </recommendedName>
</protein>
<dbReference type="OrthoDB" id="5215911at2759"/>
<dbReference type="Proteomes" id="UP000054342">
    <property type="component" value="Unassembled WGS sequence"/>
</dbReference>
<evidence type="ECO:0000259" key="6">
    <source>
        <dbReference type="PROSITE" id="PS50850"/>
    </source>
</evidence>
<organism evidence="7 8">
    <name type="scientific">Exophiala xenobiotica</name>
    <dbReference type="NCBI Taxonomy" id="348802"/>
    <lineage>
        <taxon>Eukaryota</taxon>
        <taxon>Fungi</taxon>
        <taxon>Dikarya</taxon>
        <taxon>Ascomycota</taxon>
        <taxon>Pezizomycotina</taxon>
        <taxon>Eurotiomycetes</taxon>
        <taxon>Chaetothyriomycetidae</taxon>
        <taxon>Chaetothyriales</taxon>
        <taxon>Herpotrichiellaceae</taxon>
        <taxon>Exophiala</taxon>
    </lineage>
</organism>
<gene>
    <name evidence="7" type="ORF">PV05_01686</name>
</gene>
<dbReference type="STRING" id="348802.A0A0D2F110"/>
<accession>A0A0D2F110</accession>
<dbReference type="Pfam" id="PF07690">
    <property type="entry name" value="MFS_1"/>
    <property type="match status" value="1"/>
</dbReference>
<feature type="transmembrane region" description="Helical" evidence="5">
    <location>
        <begin position="45"/>
        <end position="66"/>
    </location>
</feature>
<evidence type="ECO:0000256" key="5">
    <source>
        <dbReference type="SAM" id="Phobius"/>
    </source>
</evidence>
<feature type="transmembrane region" description="Helical" evidence="5">
    <location>
        <begin position="403"/>
        <end position="424"/>
    </location>
</feature>
<name>A0A0D2F110_9EURO</name>
<dbReference type="AlphaFoldDB" id="A0A0D2F110"/>
<keyword evidence="3 5" id="KW-1133">Transmembrane helix</keyword>
<feature type="transmembrane region" description="Helical" evidence="5">
    <location>
        <begin position="200"/>
        <end position="220"/>
    </location>
</feature>
<dbReference type="PROSITE" id="PS50850">
    <property type="entry name" value="MFS"/>
    <property type="match status" value="1"/>
</dbReference>
<proteinExistence type="predicted"/>
<feature type="transmembrane region" description="Helical" evidence="5">
    <location>
        <begin position="495"/>
        <end position="519"/>
    </location>
</feature>
<feature type="transmembrane region" description="Helical" evidence="5">
    <location>
        <begin position="173"/>
        <end position="194"/>
    </location>
</feature>
<feature type="domain" description="Major facilitator superfamily (MFS) profile" evidence="6">
    <location>
        <begin position="43"/>
        <end position="520"/>
    </location>
</feature>
<feature type="transmembrane region" description="Helical" evidence="5">
    <location>
        <begin position="86"/>
        <end position="105"/>
    </location>
</feature>
<keyword evidence="8" id="KW-1185">Reference proteome</keyword>
<dbReference type="InterPro" id="IPR036259">
    <property type="entry name" value="MFS_trans_sf"/>
</dbReference>
<evidence type="ECO:0000313" key="7">
    <source>
        <dbReference type="EMBL" id="KIW61583.1"/>
    </source>
</evidence>
<dbReference type="PANTHER" id="PTHR23502">
    <property type="entry name" value="MAJOR FACILITATOR SUPERFAMILY"/>
    <property type="match status" value="1"/>
</dbReference>
<feature type="transmembrane region" description="Helical" evidence="5">
    <location>
        <begin position="141"/>
        <end position="164"/>
    </location>
</feature>